<sequence length="587" mass="66924">MFDWDAPDQNIPPKSTKSTFPSPDYRIANQVHILVHEKIIQEMTVQSNPYQFDHHPLSLISRAIQIPHKAREVAYIIFQQYHPDKTNFSIQELKNNNLSYNGRIDQDRKPSFEDIQELSTVLLPLRAGINPKYLDPRLIAEAANRIRSLCQITCDRFILHTMGLPEPRITRIIHGSPFNSIEISSNLAFLTFLATSPLAGIFPRFKIYFSQCFWGCPLSHIPLPIPLHIFAPPSFKMSPPQELLQEIIRRKALPYHIHAINQSIYIRAAIFECNDLNQIQAERNMIILQCEAHRDLPVYLCQQLARDMILFPPQIGSTETEMSRSLEALHSKPNFPRNIDEIIQLERATVVQQNKQRIQIGMNLIQYQDPYQHSGKIARSQVFLIEGQYFNISTKETKKTGLLGGGSASINVTLFSIFLSDSNYHSKHYDHDDDDDDDDDSAGCMLIADQQINDDDDPPMIEPNKHNSQVLAGINKPAAPEIYEEGHENFKHILSFGQELRAQDVPPYNHQLGQIHWTERDTFSYLAATKALAGPLLYEAIAAISIYSQSSVQDKDNKLIAAETACSKILGIPGYIHKNCDQQREVR</sequence>
<protein>
    <submittedName>
        <fullName evidence="2">Uncharacterized protein</fullName>
    </submittedName>
</protein>
<feature type="region of interest" description="Disordered" evidence="1">
    <location>
        <begin position="1"/>
        <end position="22"/>
    </location>
</feature>
<reference evidence="2 3" key="1">
    <citation type="submission" date="2019-03" db="EMBL/GenBank/DDBJ databases">
        <title>Single cell metagenomics reveals metabolic interactions within the superorganism composed of flagellate Streblomastix strix and complex community of Bacteroidetes bacteria on its surface.</title>
        <authorList>
            <person name="Treitli S.C."/>
            <person name="Kolisko M."/>
            <person name="Husnik F."/>
            <person name="Keeling P."/>
            <person name="Hampl V."/>
        </authorList>
    </citation>
    <scope>NUCLEOTIDE SEQUENCE [LARGE SCALE GENOMIC DNA]</scope>
    <source>
        <strain evidence="2">ST1C</strain>
    </source>
</reference>
<gene>
    <name evidence="2" type="ORF">EZS28_022986</name>
</gene>
<feature type="compositionally biased region" description="Low complexity" evidence="1">
    <location>
        <begin position="12"/>
        <end position="22"/>
    </location>
</feature>
<dbReference type="Proteomes" id="UP000324800">
    <property type="component" value="Unassembled WGS sequence"/>
</dbReference>
<name>A0A5J4VGH7_9EUKA</name>
<evidence type="ECO:0000313" key="2">
    <source>
        <dbReference type="EMBL" id="KAA6381489.1"/>
    </source>
</evidence>
<organism evidence="2 3">
    <name type="scientific">Streblomastix strix</name>
    <dbReference type="NCBI Taxonomy" id="222440"/>
    <lineage>
        <taxon>Eukaryota</taxon>
        <taxon>Metamonada</taxon>
        <taxon>Preaxostyla</taxon>
        <taxon>Oxymonadida</taxon>
        <taxon>Streblomastigidae</taxon>
        <taxon>Streblomastix</taxon>
    </lineage>
</organism>
<dbReference type="AlphaFoldDB" id="A0A5J4VGH7"/>
<evidence type="ECO:0000256" key="1">
    <source>
        <dbReference type="SAM" id="MobiDB-lite"/>
    </source>
</evidence>
<accession>A0A5J4VGH7</accession>
<evidence type="ECO:0000313" key="3">
    <source>
        <dbReference type="Proteomes" id="UP000324800"/>
    </source>
</evidence>
<dbReference type="EMBL" id="SNRW01007298">
    <property type="protein sequence ID" value="KAA6381489.1"/>
    <property type="molecule type" value="Genomic_DNA"/>
</dbReference>
<comment type="caution">
    <text evidence="2">The sequence shown here is derived from an EMBL/GenBank/DDBJ whole genome shotgun (WGS) entry which is preliminary data.</text>
</comment>
<proteinExistence type="predicted"/>